<dbReference type="Gene3D" id="3.40.50.300">
    <property type="entry name" value="P-loop containing nucleotide triphosphate hydrolases"/>
    <property type="match status" value="1"/>
</dbReference>
<organism evidence="1 2">
    <name type="scientific">Natronosporangium hydrolyticum</name>
    <dbReference type="NCBI Taxonomy" id="2811111"/>
    <lineage>
        <taxon>Bacteria</taxon>
        <taxon>Bacillati</taxon>
        <taxon>Actinomycetota</taxon>
        <taxon>Actinomycetes</taxon>
        <taxon>Micromonosporales</taxon>
        <taxon>Micromonosporaceae</taxon>
        <taxon>Natronosporangium</taxon>
    </lineage>
</organism>
<dbReference type="PANTHER" id="PTHR34704">
    <property type="entry name" value="ATPASE"/>
    <property type="match status" value="1"/>
</dbReference>
<reference evidence="1" key="1">
    <citation type="submission" date="2021-02" db="EMBL/GenBank/DDBJ databases">
        <title>Natrosporangium hydrolyticum gen. nov., sp. nov, a haloalkaliphilic actinobacterium from a soda solonchak soil.</title>
        <authorList>
            <person name="Sorokin D.Y."/>
            <person name="Khijniak T.V."/>
            <person name="Zakharycheva A.P."/>
            <person name="Boueva O.V."/>
            <person name="Ariskina E.V."/>
            <person name="Hahnke R.L."/>
            <person name="Bunk B."/>
            <person name="Sproer C."/>
            <person name="Schumann P."/>
            <person name="Evtushenko L.I."/>
            <person name="Kublanov I.V."/>
        </authorList>
    </citation>
    <scope>NUCLEOTIDE SEQUENCE</scope>
    <source>
        <strain evidence="1">DSM 106523</strain>
    </source>
</reference>
<dbReference type="SUPFAM" id="SSF52540">
    <property type="entry name" value="P-loop containing nucleoside triphosphate hydrolases"/>
    <property type="match status" value="1"/>
</dbReference>
<dbReference type="EMBL" id="CP070499">
    <property type="protein sequence ID" value="QSB16118.1"/>
    <property type="molecule type" value="Genomic_DNA"/>
</dbReference>
<accession>A0A895YQ56</accession>
<gene>
    <name evidence="1" type="ORF">JQS43_07385</name>
</gene>
<evidence type="ECO:0000313" key="2">
    <source>
        <dbReference type="Proteomes" id="UP000662857"/>
    </source>
</evidence>
<proteinExistence type="predicted"/>
<dbReference type="KEGG" id="nhy:JQS43_07385"/>
<dbReference type="AlphaFoldDB" id="A0A895YQ56"/>
<protein>
    <recommendedName>
        <fullName evidence="3">ATP-binding protein</fullName>
    </recommendedName>
</protein>
<sequence>MPILDNGSWPDALRLLAAALPAGPAIIVLDELPWLAEQDEHFDGVLQTTWDRLLRQRPLLLLMLGSDLHMMARLTAYDRPFFGRADNLVLGPLTVADTAKSLALDPPDAIDAQLVSGGLPGILASWPAGVPALPFLAAECEDPSAPVFSVPESSMLAEFPMPDLSRRVLAAIGSGERTQANIAAAAGNRSEPVSSGSLSPLLRQLAMLRDAQNLARRGRPGPAYQLIERRWSAWRGRAVEPLIRDALELALADGALPSPTAAIVGGWWNRRFAPEVDLVGADRAPSPTTSSLLVR</sequence>
<name>A0A895YQ56_9ACTN</name>
<dbReference type="InterPro" id="IPR027417">
    <property type="entry name" value="P-loop_NTPase"/>
</dbReference>
<keyword evidence="2" id="KW-1185">Reference proteome</keyword>
<evidence type="ECO:0008006" key="3">
    <source>
        <dbReference type="Google" id="ProtNLM"/>
    </source>
</evidence>
<dbReference type="PANTHER" id="PTHR34704:SF1">
    <property type="entry name" value="ATPASE"/>
    <property type="match status" value="1"/>
</dbReference>
<evidence type="ECO:0000313" key="1">
    <source>
        <dbReference type="EMBL" id="QSB16118.1"/>
    </source>
</evidence>
<dbReference type="Proteomes" id="UP000662857">
    <property type="component" value="Chromosome"/>
</dbReference>
<dbReference type="RefSeq" id="WP_239678322.1">
    <property type="nucleotide sequence ID" value="NZ_CP070499.1"/>
</dbReference>